<dbReference type="VEuPathDB" id="TriTrypDB:BSAL_72360"/>
<protein>
    <submittedName>
        <fullName evidence="2">Membrane-associated protein, putative</fullName>
    </submittedName>
</protein>
<proteinExistence type="predicted"/>
<sequence>MSLFQSCSSLGCTLFVFCVCVLSLVYGSTCPRVNADVDASHHRHRPQSHRKSVSVLHGDLKSLYYGEVCVSCLRDGVHRRPLVAVPDVDAFTGEDIVDSDAVKEAPDVSFEVVDRHLVSIEVSVTQRYLKHSNRQYQSDNHMEDIRLPPFRILISDGESDETPLSEQLIILDSRSNHTFLDRSVTFRVRQLALMHLEPMKMFYIRLDTYSRRLTSFEGAFWLPQAATSSARQSASLSSHDQSAKREMSFSVVPPVPSGTLGTRFRCTLSFYGSSADHVKEIRLNVTALRKAPVPPQRVQVFVIEVPSDRVSLSSEQLWGHIVIENDRKDFLLSSFETRASLDKESRIRIYEIGVAAESHVPSVRSGLQVSESWSDEAASNVLRQRLWLYLNEVGERTSPPMYRYGIVVQCTSEELSREYHEEFVVPQVGSLLQRLRGLDTHARASERYHDGPGRIPHIHLQETMIAPISYLRLLQLEQFQIQQDGSSLIPPDEPFLRILFRHEPDHNAIALFLVQPVPIRNLQIFVVNGYNETELLEESYEVPFVGPDRDIRAHPLFGVRRFLSDERTWIGGDELRIHIFFDLRDAPPSLATAGEVCHSSFPIDSVVDNIADDSFLKLTALIDHHKQSSGKPTSGHSLISAHREYLQPAYFRRASQHIGLWHHHAVREDYERGKAREALLHLVEQAEGHFEAGVTVVAVNGDTSFASDDGSWQLRVNADVQPSMSQSPIVLISIPMDLALTSKTAQRLPLLAPLFALDDWKSLAVKWNADEHYNHNLVWNRKRMREVLDIALVTFCGGDDLASGVQHHAWLTVLEDDTHAWARRRSSTTFDNVVVLLHAHRLEQFAFIMKSRRQFIERAYELIVETFPWLRRQRGLTEQAWFDRVSAIDAWSIDRVAKLDLEGKFDGEQDFLATELFVAPLLSWCTHSNTPSVVVTLNMTRRMIEVAVAPLLGEQNPHHGAFDLACDWTINSAAETTVSQFLRFQTVFSDSIAPIVDVTILLPSTANEGASLSSESQRMRKVFWLTVDDLTRNDLMEWIKREYCGASRQPKAKPDRKWRQPVTSENDVARCALRRTIKLLERRTSELPLIPLSNSELIMANHMRRGVARILNGAHLVLSLHLHHLQEQLGPLS</sequence>
<evidence type="ECO:0000256" key="1">
    <source>
        <dbReference type="SAM" id="SignalP"/>
    </source>
</evidence>
<dbReference type="AlphaFoldDB" id="A0A0S4IYL7"/>
<keyword evidence="1" id="KW-0732">Signal</keyword>
<gene>
    <name evidence="2" type="ORF">BSAL_72360</name>
</gene>
<feature type="signal peptide" evidence="1">
    <location>
        <begin position="1"/>
        <end position="27"/>
    </location>
</feature>
<accession>A0A0S4IYL7</accession>
<dbReference type="Proteomes" id="UP000051952">
    <property type="component" value="Unassembled WGS sequence"/>
</dbReference>
<evidence type="ECO:0000313" key="2">
    <source>
        <dbReference type="EMBL" id="CUG06346.1"/>
    </source>
</evidence>
<evidence type="ECO:0000313" key="3">
    <source>
        <dbReference type="Proteomes" id="UP000051952"/>
    </source>
</evidence>
<name>A0A0S4IYL7_BODSA</name>
<dbReference type="EMBL" id="CYKH01000583">
    <property type="protein sequence ID" value="CUG06346.1"/>
    <property type="molecule type" value="Genomic_DNA"/>
</dbReference>
<reference evidence="3" key="1">
    <citation type="submission" date="2015-09" db="EMBL/GenBank/DDBJ databases">
        <authorList>
            <consortium name="Pathogen Informatics"/>
        </authorList>
    </citation>
    <scope>NUCLEOTIDE SEQUENCE [LARGE SCALE GENOMIC DNA]</scope>
    <source>
        <strain evidence="3">Lake Konstanz</strain>
    </source>
</reference>
<organism evidence="2 3">
    <name type="scientific">Bodo saltans</name>
    <name type="common">Flagellated protozoan</name>
    <dbReference type="NCBI Taxonomy" id="75058"/>
    <lineage>
        <taxon>Eukaryota</taxon>
        <taxon>Discoba</taxon>
        <taxon>Euglenozoa</taxon>
        <taxon>Kinetoplastea</taxon>
        <taxon>Metakinetoplastina</taxon>
        <taxon>Eubodonida</taxon>
        <taxon>Bodonidae</taxon>
        <taxon>Bodo</taxon>
    </lineage>
</organism>
<keyword evidence="3" id="KW-1185">Reference proteome</keyword>
<feature type="chain" id="PRO_5006621769" evidence="1">
    <location>
        <begin position="28"/>
        <end position="1133"/>
    </location>
</feature>